<proteinExistence type="predicted"/>
<comment type="caution">
    <text evidence="1">The sequence shown here is derived from an EMBL/GenBank/DDBJ whole genome shotgun (WGS) entry which is preliminary data.</text>
</comment>
<organism evidence="1 2">
    <name type="scientific">Umezawaea endophytica</name>
    <dbReference type="NCBI Taxonomy" id="1654476"/>
    <lineage>
        <taxon>Bacteria</taxon>
        <taxon>Bacillati</taxon>
        <taxon>Actinomycetota</taxon>
        <taxon>Actinomycetes</taxon>
        <taxon>Pseudonocardiales</taxon>
        <taxon>Pseudonocardiaceae</taxon>
        <taxon>Umezawaea</taxon>
    </lineage>
</organism>
<evidence type="ECO:0000313" key="2">
    <source>
        <dbReference type="Proteomes" id="UP001141259"/>
    </source>
</evidence>
<accession>A0A9X2VLL9</accession>
<keyword evidence="2" id="KW-1185">Reference proteome</keyword>
<dbReference type="RefSeq" id="WP_259623864.1">
    <property type="nucleotide sequence ID" value="NZ_JANYMP010000006.1"/>
</dbReference>
<sequence>MGFVEGPREPDDPVLGELSSHDVDHYFRSGVDEAHRVRVDMLLHQHFRERGLADGVSKMVLNQLLGYGLEYVKGLVRSGGIFASSTRQGRGVLRQDVPPHDVEDLSSEVVWDGYVMFCERGLLGGKWSPYDGLSLKQYYSNACVLAFPNTYRRWQRGRRDWVDVELLDAWSTVDQLQADRSPEDTVVTQAVVDSLFKHIGHSDSALLALVRGGYNPAEIGELMRLKPHTVEVRISRARAVARRYLSREGGLS</sequence>
<evidence type="ECO:0000313" key="1">
    <source>
        <dbReference type="EMBL" id="MCS7478374.1"/>
    </source>
</evidence>
<dbReference type="Proteomes" id="UP001141259">
    <property type="component" value="Unassembled WGS sequence"/>
</dbReference>
<reference evidence="1" key="1">
    <citation type="submission" date="2022-08" db="EMBL/GenBank/DDBJ databases">
        <authorList>
            <person name="Tistechok S."/>
            <person name="Samborskyy M."/>
            <person name="Roman I."/>
        </authorList>
    </citation>
    <scope>NUCLEOTIDE SEQUENCE</scope>
    <source>
        <strain evidence="1">DSM 103496</strain>
    </source>
</reference>
<gene>
    <name evidence="1" type="ORF">NZH93_16050</name>
</gene>
<protein>
    <submittedName>
        <fullName evidence="1">Uncharacterized protein</fullName>
    </submittedName>
</protein>
<name>A0A9X2VLL9_9PSEU</name>
<dbReference type="AlphaFoldDB" id="A0A9X2VLL9"/>
<dbReference type="EMBL" id="JANYMP010000006">
    <property type="protein sequence ID" value="MCS7478374.1"/>
    <property type="molecule type" value="Genomic_DNA"/>
</dbReference>